<evidence type="ECO:0000313" key="2">
    <source>
        <dbReference type="Proteomes" id="UP000784294"/>
    </source>
</evidence>
<keyword evidence="2" id="KW-1185">Reference proteome</keyword>
<dbReference type="AlphaFoldDB" id="A0A3S5C7E4"/>
<dbReference type="EMBL" id="CAAALY010264154">
    <property type="protein sequence ID" value="VEL40244.1"/>
    <property type="molecule type" value="Genomic_DNA"/>
</dbReference>
<sequence>MVSVFLAGLNDRGVLPYFPNFSQSQSIILPEVPALGTLGDYEMQTLGSQRNKSPDKRSDVTIEEAMHSAVISA</sequence>
<gene>
    <name evidence="1" type="ORF">PXEA_LOCUS33684</name>
</gene>
<comment type="caution">
    <text evidence="1">The sequence shown here is derived from an EMBL/GenBank/DDBJ whole genome shotgun (WGS) entry which is preliminary data.</text>
</comment>
<reference evidence="1" key="1">
    <citation type="submission" date="2018-11" db="EMBL/GenBank/DDBJ databases">
        <authorList>
            <consortium name="Pathogen Informatics"/>
        </authorList>
    </citation>
    <scope>NUCLEOTIDE SEQUENCE</scope>
</reference>
<accession>A0A3S5C7E4</accession>
<proteinExistence type="predicted"/>
<evidence type="ECO:0000313" key="1">
    <source>
        <dbReference type="EMBL" id="VEL40244.1"/>
    </source>
</evidence>
<organism evidence="1 2">
    <name type="scientific">Protopolystoma xenopodis</name>
    <dbReference type="NCBI Taxonomy" id="117903"/>
    <lineage>
        <taxon>Eukaryota</taxon>
        <taxon>Metazoa</taxon>
        <taxon>Spiralia</taxon>
        <taxon>Lophotrochozoa</taxon>
        <taxon>Platyhelminthes</taxon>
        <taxon>Monogenea</taxon>
        <taxon>Polyopisthocotylea</taxon>
        <taxon>Polystomatidea</taxon>
        <taxon>Polystomatidae</taxon>
        <taxon>Protopolystoma</taxon>
    </lineage>
</organism>
<name>A0A3S5C7E4_9PLAT</name>
<protein>
    <submittedName>
        <fullName evidence="1">Uncharacterized protein</fullName>
    </submittedName>
</protein>
<dbReference type="Proteomes" id="UP000784294">
    <property type="component" value="Unassembled WGS sequence"/>
</dbReference>